<dbReference type="PaxDb" id="55529-EKX44928"/>
<proteinExistence type="predicted"/>
<name>L1J8Q2_GUITC</name>
<reference evidence="4" key="2">
    <citation type="submission" date="2012-11" db="EMBL/GenBank/DDBJ databases">
        <authorList>
            <person name="Kuo A."/>
            <person name="Curtis B.A."/>
            <person name="Tanifuji G."/>
            <person name="Burki F."/>
            <person name="Gruber A."/>
            <person name="Irimia M."/>
            <person name="Maruyama S."/>
            <person name="Arias M.C."/>
            <person name="Ball S.G."/>
            <person name="Gile G.H."/>
            <person name="Hirakawa Y."/>
            <person name="Hopkins J.F."/>
            <person name="Rensing S.A."/>
            <person name="Schmutz J."/>
            <person name="Symeonidi A."/>
            <person name="Elias M."/>
            <person name="Eveleigh R.J."/>
            <person name="Herman E.K."/>
            <person name="Klute M.J."/>
            <person name="Nakayama T."/>
            <person name="Obornik M."/>
            <person name="Reyes-Prieto A."/>
            <person name="Armbrust E.V."/>
            <person name="Aves S.J."/>
            <person name="Beiko R.G."/>
            <person name="Coutinho P."/>
            <person name="Dacks J.B."/>
            <person name="Durnford D.G."/>
            <person name="Fast N.M."/>
            <person name="Green B.R."/>
            <person name="Grisdale C."/>
            <person name="Hempe F."/>
            <person name="Henrissat B."/>
            <person name="Hoppner M.P."/>
            <person name="Ishida K.-I."/>
            <person name="Kim E."/>
            <person name="Koreny L."/>
            <person name="Kroth P.G."/>
            <person name="Liu Y."/>
            <person name="Malik S.-B."/>
            <person name="Maier U.G."/>
            <person name="McRose D."/>
            <person name="Mock T."/>
            <person name="Neilson J.A."/>
            <person name="Onodera N.T."/>
            <person name="Poole A.M."/>
            <person name="Pritham E.J."/>
            <person name="Richards T.A."/>
            <person name="Rocap G."/>
            <person name="Roy S.W."/>
            <person name="Sarai C."/>
            <person name="Schaack S."/>
            <person name="Shirato S."/>
            <person name="Slamovits C.H."/>
            <person name="Spencer D.F."/>
            <person name="Suzuki S."/>
            <person name="Worden A.Z."/>
            <person name="Zauner S."/>
            <person name="Barry K."/>
            <person name="Bell C."/>
            <person name="Bharti A.K."/>
            <person name="Crow J.A."/>
            <person name="Grimwood J."/>
            <person name="Kramer R."/>
            <person name="Lindquist E."/>
            <person name="Lucas S."/>
            <person name="Salamov A."/>
            <person name="McFadden G.I."/>
            <person name="Lane C.E."/>
            <person name="Keeling P.J."/>
            <person name="Gray M.W."/>
            <person name="Grigoriev I.V."/>
            <person name="Archibald J.M."/>
        </authorList>
    </citation>
    <scope>NUCLEOTIDE SEQUENCE</scope>
    <source>
        <strain evidence="4">CCMP2712</strain>
    </source>
</reference>
<gene>
    <name evidence="2" type="ORF">GUITHDRAFT_109344</name>
</gene>
<evidence type="ECO:0000313" key="2">
    <source>
        <dbReference type="EMBL" id="EKX44928.1"/>
    </source>
</evidence>
<sequence>MSPFNVLLLSFTVKERSRGVTFDNTYVSESWLGDSDNGAASMDMTGSNQGAYNNYVAINTFWEDTTNLDNIRGADITDHSVAGSTETISSHVTHTDSSSPAP</sequence>
<dbReference type="EMBL" id="JH993002">
    <property type="protein sequence ID" value="EKX44928.1"/>
    <property type="molecule type" value="Genomic_DNA"/>
</dbReference>
<feature type="region of interest" description="Disordered" evidence="1">
    <location>
        <begin position="80"/>
        <end position="102"/>
    </location>
</feature>
<reference evidence="3" key="3">
    <citation type="submission" date="2016-03" db="UniProtKB">
        <authorList>
            <consortium name="EnsemblProtists"/>
        </authorList>
    </citation>
    <scope>IDENTIFICATION</scope>
</reference>
<reference evidence="2 4" key="1">
    <citation type="journal article" date="2012" name="Nature">
        <title>Algal genomes reveal evolutionary mosaicism and the fate of nucleomorphs.</title>
        <authorList>
            <consortium name="DOE Joint Genome Institute"/>
            <person name="Curtis B.A."/>
            <person name="Tanifuji G."/>
            <person name="Burki F."/>
            <person name="Gruber A."/>
            <person name="Irimia M."/>
            <person name="Maruyama S."/>
            <person name="Arias M.C."/>
            <person name="Ball S.G."/>
            <person name="Gile G.H."/>
            <person name="Hirakawa Y."/>
            <person name="Hopkins J.F."/>
            <person name="Kuo A."/>
            <person name="Rensing S.A."/>
            <person name="Schmutz J."/>
            <person name="Symeonidi A."/>
            <person name="Elias M."/>
            <person name="Eveleigh R.J."/>
            <person name="Herman E.K."/>
            <person name="Klute M.J."/>
            <person name="Nakayama T."/>
            <person name="Obornik M."/>
            <person name="Reyes-Prieto A."/>
            <person name="Armbrust E.V."/>
            <person name="Aves S.J."/>
            <person name="Beiko R.G."/>
            <person name="Coutinho P."/>
            <person name="Dacks J.B."/>
            <person name="Durnford D.G."/>
            <person name="Fast N.M."/>
            <person name="Green B.R."/>
            <person name="Grisdale C.J."/>
            <person name="Hempel F."/>
            <person name="Henrissat B."/>
            <person name="Hoppner M.P."/>
            <person name="Ishida K."/>
            <person name="Kim E."/>
            <person name="Koreny L."/>
            <person name="Kroth P.G."/>
            <person name="Liu Y."/>
            <person name="Malik S.B."/>
            <person name="Maier U.G."/>
            <person name="McRose D."/>
            <person name="Mock T."/>
            <person name="Neilson J.A."/>
            <person name="Onodera N.T."/>
            <person name="Poole A.M."/>
            <person name="Pritham E.J."/>
            <person name="Richards T.A."/>
            <person name="Rocap G."/>
            <person name="Roy S.W."/>
            <person name="Sarai C."/>
            <person name="Schaack S."/>
            <person name="Shirato S."/>
            <person name="Slamovits C.H."/>
            <person name="Spencer D.F."/>
            <person name="Suzuki S."/>
            <person name="Worden A.Z."/>
            <person name="Zauner S."/>
            <person name="Barry K."/>
            <person name="Bell C."/>
            <person name="Bharti A.K."/>
            <person name="Crow J.A."/>
            <person name="Grimwood J."/>
            <person name="Kramer R."/>
            <person name="Lindquist E."/>
            <person name="Lucas S."/>
            <person name="Salamov A."/>
            <person name="McFadden G.I."/>
            <person name="Lane C.E."/>
            <person name="Keeling P.J."/>
            <person name="Gray M.W."/>
            <person name="Grigoriev I.V."/>
            <person name="Archibald J.M."/>
        </authorList>
    </citation>
    <scope>NUCLEOTIDE SEQUENCE</scope>
    <source>
        <strain evidence="2 4">CCMP2712</strain>
    </source>
</reference>
<feature type="compositionally biased region" description="Polar residues" evidence="1">
    <location>
        <begin position="82"/>
        <end position="102"/>
    </location>
</feature>
<dbReference type="Proteomes" id="UP000011087">
    <property type="component" value="Unassembled WGS sequence"/>
</dbReference>
<evidence type="ECO:0000313" key="3">
    <source>
        <dbReference type="EnsemblProtists" id="EKX44928"/>
    </source>
</evidence>
<dbReference type="KEGG" id="gtt:GUITHDRAFT_109344"/>
<evidence type="ECO:0000256" key="1">
    <source>
        <dbReference type="SAM" id="MobiDB-lite"/>
    </source>
</evidence>
<dbReference type="GeneID" id="17301513"/>
<dbReference type="EnsemblProtists" id="EKX44928">
    <property type="protein sequence ID" value="EKX44928"/>
    <property type="gene ID" value="GUITHDRAFT_109344"/>
</dbReference>
<evidence type="ECO:0000313" key="4">
    <source>
        <dbReference type="Proteomes" id="UP000011087"/>
    </source>
</evidence>
<dbReference type="HOGENOM" id="CLU_2282825_0_0_1"/>
<organism evidence="2">
    <name type="scientific">Guillardia theta (strain CCMP2712)</name>
    <name type="common">Cryptophyte</name>
    <dbReference type="NCBI Taxonomy" id="905079"/>
    <lineage>
        <taxon>Eukaryota</taxon>
        <taxon>Cryptophyceae</taxon>
        <taxon>Pyrenomonadales</taxon>
        <taxon>Geminigeraceae</taxon>
        <taxon>Guillardia</taxon>
    </lineage>
</organism>
<dbReference type="RefSeq" id="XP_005831908.1">
    <property type="nucleotide sequence ID" value="XM_005831851.1"/>
</dbReference>
<keyword evidence="4" id="KW-1185">Reference proteome</keyword>
<accession>L1J8Q2</accession>
<dbReference type="AlphaFoldDB" id="L1J8Q2"/>
<protein>
    <submittedName>
        <fullName evidence="2 3">Uncharacterized protein</fullName>
    </submittedName>
</protein>